<dbReference type="NCBIfam" id="NF033819">
    <property type="entry name" value="IS66_TnpB"/>
    <property type="match status" value="1"/>
</dbReference>
<dbReference type="AlphaFoldDB" id="A0A0H3AW70"/>
<organism evidence="1 2">
    <name type="scientific">Brucella ovis (strain ATCC 25840 / 63/290 / NCTC 10512)</name>
    <dbReference type="NCBI Taxonomy" id="444178"/>
    <lineage>
        <taxon>Bacteria</taxon>
        <taxon>Pseudomonadati</taxon>
        <taxon>Pseudomonadota</taxon>
        <taxon>Alphaproteobacteria</taxon>
        <taxon>Hyphomicrobiales</taxon>
        <taxon>Brucellaceae</taxon>
        <taxon>Brucella/Ochrobactrum group</taxon>
        <taxon>Brucella</taxon>
    </lineage>
</organism>
<dbReference type="PANTHER" id="PTHR36455">
    <property type="match status" value="1"/>
</dbReference>
<dbReference type="HOGENOM" id="CLU_128110_1_0_5"/>
<dbReference type="PANTHER" id="PTHR36455:SF1">
    <property type="entry name" value="BLR8292 PROTEIN"/>
    <property type="match status" value="1"/>
</dbReference>
<dbReference type="EMBL" id="CP000709">
    <property type="protein sequence ID" value="ABQ62800.1"/>
    <property type="molecule type" value="Genomic_DNA"/>
</dbReference>
<evidence type="ECO:0000313" key="1">
    <source>
        <dbReference type="EMBL" id="ABQ62800.1"/>
    </source>
</evidence>
<keyword evidence="2" id="KW-1185">Reference proteome</keyword>
<dbReference type="KEGG" id="bov:BOV_A0523"/>
<name>A0A0H3AW70_BRUO2</name>
<evidence type="ECO:0000313" key="2">
    <source>
        <dbReference type="Proteomes" id="UP000006383"/>
    </source>
</evidence>
<protein>
    <submittedName>
        <fullName evidence="1">IS66 family element, orf2</fullName>
    </submittedName>
</protein>
<sequence>MHGVQSAQGLGVISLGSDLRIMIASKPVDFRKGINGLAALVSTALGANPYSGDIYVFRSKRNDRLKMVVWDGSGMVLLTKVLEDRRFIWPAVHAGAVRLSASELALLLDGLDWTRVEKKPVKRPAKTA</sequence>
<dbReference type="Proteomes" id="UP000006383">
    <property type="component" value="Chromosome II"/>
</dbReference>
<accession>A0A0H3AW70</accession>
<proteinExistence type="predicted"/>
<dbReference type="InterPro" id="IPR008878">
    <property type="entry name" value="Transposase_IS66_Orf2"/>
</dbReference>
<reference evidence="2" key="1">
    <citation type="journal article" date="2009" name="PLoS ONE">
        <title>Genome degradation in Brucella ovis corresponds with narrowing of its host range and tissue tropism.</title>
        <authorList>
            <person name="Tsolis R.M."/>
            <person name="Seshadri R."/>
            <person name="Santos R.L."/>
            <person name="Sangari F.J."/>
            <person name="Lobo J.M."/>
            <person name="de Jong M.F."/>
            <person name="Ren Q."/>
            <person name="Myers G."/>
            <person name="Brinkac L.M."/>
            <person name="Nelson W.C."/>
            <person name="Deboy R.T."/>
            <person name="Angiuoli S."/>
            <person name="Khouri H."/>
            <person name="Dimitrov G."/>
            <person name="Robinson J.R."/>
            <person name="Mulligan S."/>
            <person name="Walker R.L."/>
            <person name="Elzer P.E."/>
            <person name="Hassan K.A."/>
            <person name="Paulsen I.T."/>
        </authorList>
    </citation>
    <scope>NUCLEOTIDE SEQUENCE [LARGE SCALE GENOMIC DNA]</scope>
    <source>
        <strain evidence="2">ATCC 25840 / 63/290 / NCTC 10512</strain>
    </source>
</reference>
<gene>
    <name evidence="1" type="ordered locus">BOV_A0523</name>
</gene>
<dbReference type="Pfam" id="PF05717">
    <property type="entry name" value="TnpB_IS66"/>
    <property type="match status" value="1"/>
</dbReference>